<dbReference type="Gene3D" id="3.40.630.30">
    <property type="match status" value="1"/>
</dbReference>
<protein>
    <recommendedName>
        <fullName evidence="1">N-acetyltransferase domain-containing protein</fullName>
    </recommendedName>
</protein>
<evidence type="ECO:0000313" key="2">
    <source>
        <dbReference type="EMBL" id="EJZ64668.1"/>
    </source>
</evidence>
<feature type="domain" description="N-acetyltransferase" evidence="1">
    <location>
        <begin position="4"/>
        <end position="89"/>
    </location>
</feature>
<dbReference type="eggNOG" id="COG2388">
    <property type="taxonomic scope" value="Bacteria"/>
</dbReference>
<gene>
    <name evidence="2" type="ORF">HMPREF9448_01150</name>
</gene>
<dbReference type="PANTHER" id="PTHR31435">
    <property type="entry name" value="PROTEIN NATD1"/>
    <property type="match status" value="1"/>
</dbReference>
<dbReference type="RefSeq" id="WP_008861636.1">
    <property type="nucleotide sequence ID" value="NZ_JH815204.1"/>
</dbReference>
<dbReference type="PROSITE" id="PS51729">
    <property type="entry name" value="GNAT_YJDJ"/>
    <property type="match status" value="1"/>
</dbReference>
<reference evidence="2 3" key="1">
    <citation type="submission" date="2012-08" db="EMBL/GenBank/DDBJ databases">
        <title>The Genome Sequence of Barnesiella intestinihominis YIT 11860.</title>
        <authorList>
            <consortium name="The Broad Institute Genome Sequencing Platform"/>
            <person name="Earl A."/>
            <person name="Ward D."/>
            <person name="Feldgarden M."/>
            <person name="Gevers D."/>
            <person name="Morotomi M."/>
            <person name="Walker B."/>
            <person name="Young S.K."/>
            <person name="Zeng Q."/>
            <person name="Gargeya S."/>
            <person name="Fitzgerald M."/>
            <person name="Haas B."/>
            <person name="Abouelleil A."/>
            <person name="Alvarado L."/>
            <person name="Arachchi H.M."/>
            <person name="Berlin A.M."/>
            <person name="Chapman S.B."/>
            <person name="Goldberg J."/>
            <person name="Griggs A."/>
            <person name="Gujja S."/>
            <person name="Hansen M."/>
            <person name="Howarth C."/>
            <person name="Imamovic A."/>
            <person name="Larimer J."/>
            <person name="McCowen C."/>
            <person name="Montmayeur A."/>
            <person name="Murphy C."/>
            <person name="Neiman D."/>
            <person name="Pearson M."/>
            <person name="Priest M."/>
            <person name="Roberts A."/>
            <person name="Saif S."/>
            <person name="Shea T."/>
            <person name="Sisk P."/>
            <person name="Sykes S."/>
            <person name="Wortman J."/>
            <person name="Nusbaum C."/>
            <person name="Birren B."/>
        </authorList>
    </citation>
    <scope>NUCLEOTIDE SEQUENCE [LARGE SCALE GENOMIC DNA]</scope>
    <source>
        <strain evidence="2 3">YIT 11860</strain>
    </source>
</reference>
<dbReference type="OrthoDB" id="1120671at2"/>
<dbReference type="Pfam" id="PF14542">
    <property type="entry name" value="Acetyltransf_CG"/>
    <property type="match status" value="1"/>
</dbReference>
<dbReference type="GeneID" id="77848444"/>
<dbReference type="InterPro" id="IPR045057">
    <property type="entry name" value="Gcn5-rel_NAT"/>
</dbReference>
<dbReference type="InterPro" id="IPR016181">
    <property type="entry name" value="Acyl_CoA_acyltransferase"/>
</dbReference>
<comment type="caution">
    <text evidence="2">The sequence shown here is derived from an EMBL/GenBank/DDBJ whole genome shotgun (WGS) entry which is preliminary data.</text>
</comment>
<proteinExistence type="predicted"/>
<name>K0WZR7_9BACT</name>
<dbReference type="Proteomes" id="UP000006044">
    <property type="component" value="Unassembled WGS sequence"/>
</dbReference>
<keyword evidence="3" id="KW-1185">Reference proteome</keyword>
<dbReference type="HOGENOM" id="CLU_132888_1_2_10"/>
<evidence type="ECO:0000259" key="1">
    <source>
        <dbReference type="PROSITE" id="PS51729"/>
    </source>
</evidence>
<dbReference type="EMBL" id="ADLE01000008">
    <property type="protein sequence ID" value="EJZ64668.1"/>
    <property type="molecule type" value="Genomic_DNA"/>
</dbReference>
<organism evidence="2 3">
    <name type="scientific">Barnesiella intestinihominis YIT 11860</name>
    <dbReference type="NCBI Taxonomy" id="742726"/>
    <lineage>
        <taxon>Bacteria</taxon>
        <taxon>Pseudomonadati</taxon>
        <taxon>Bacteroidota</taxon>
        <taxon>Bacteroidia</taxon>
        <taxon>Bacteroidales</taxon>
        <taxon>Barnesiellaceae</taxon>
        <taxon>Barnesiella</taxon>
    </lineage>
</organism>
<dbReference type="PANTHER" id="PTHR31435:SF9">
    <property type="entry name" value="PROTEIN NATD1"/>
    <property type="match status" value="1"/>
</dbReference>
<dbReference type="SUPFAM" id="SSF55729">
    <property type="entry name" value="Acyl-CoA N-acyltransferases (Nat)"/>
    <property type="match status" value="1"/>
</dbReference>
<evidence type="ECO:0000313" key="3">
    <source>
        <dbReference type="Proteomes" id="UP000006044"/>
    </source>
</evidence>
<dbReference type="AlphaFoldDB" id="K0WZR7"/>
<accession>K0WZR7</accession>
<sequence length="92" mass="10388">MEIIHDLSRKQFQTVADGKTAYVSYDLVDGCLNIEHTIVPREIEGRGIAAALEKAAYDYALDHDLLPAATCRYATVWLDRNPQYKNKVSSMK</sequence>
<dbReference type="STRING" id="742726.HMPREF9448_01150"/>
<dbReference type="InterPro" id="IPR031165">
    <property type="entry name" value="GNAT_YJDJ"/>
</dbReference>